<dbReference type="InterPro" id="IPR036390">
    <property type="entry name" value="WH_DNA-bd_sf"/>
</dbReference>
<evidence type="ECO:0000256" key="1">
    <source>
        <dbReference type="ARBA" id="ARBA00007957"/>
    </source>
</evidence>
<comment type="caution">
    <text evidence="10">The sequence shown here is derived from an EMBL/GenBank/DDBJ whole genome shotgun (WGS) entry which is preliminary data.</text>
</comment>
<feature type="binding site" evidence="8">
    <location>
        <position position="80"/>
    </location>
    <ligand>
        <name>Fe cation</name>
        <dbReference type="ChEBI" id="CHEBI:24875"/>
    </ligand>
</feature>
<dbReference type="InterPro" id="IPR043135">
    <property type="entry name" value="Fur_C"/>
</dbReference>
<protein>
    <recommendedName>
        <fullName evidence="9">Ferric uptake regulation protein</fullName>
    </recommendedName>
</protein>
<comment type="subunit">
    <text evidence="9">Homodimer.</text>
</comment>
<feature type="binding site" evidence="7">
    <location>
        <position position="93"/>
    </location>
    <ligand>
        <name>Zn(2+)</name>
        <dbReference type="ChEBI" id="CHEBI:29105"/>
    </ligand>
</feature>
<keyword evidence="8 9" id="KW-0408">Iron</keyword>
<evidence type="ECO:0000256" key="8">
    <source>
        <dbReference type="PIRSR" id="PIRSR602481-2"/>
    </source>
</evidence>
<comment type="similarity">
    <text evidence="1 9">Belongs to the Fur family.</text>
</comment>
<dbReference type="RefSeq" id="WP_114768728.1">
    <property type="nucleotide sequence ID" value="NZ_QQBB01000001.1"/>
</dbReference>
<dbReference type="Pfam" id="PF01475">
    <property type="entry name" value="FUR"/>
    <property type="match status" value="1"/>
</dbReference>
<accession>A0A370HVW1</accession>
<dbReference type="GO" id="GO:0003700">
    <property type="term" value="F:DNA-binding transcription factor activity"/>
    <property type="evidence" value="ECO:0007669"/>
    <property type="project" value="UniProtKB-UniRule"/>
</dbReference>
<comment type="subcellular location">
    <subcellularLocation>
        <location evidence="9">Cytoplasm</location>
    </subcellularLocation>
</comment>
<dbReference type="SUPFAM" id="SSF46785">
    <property type="entry name" value="Winged helix' DNA-binding domain"/>
    <property type="match status" value="1"/>
</dbReference>
<dbReference type="InterPro" id="IPR036388">
    <property type="entry name" value="WH-like_DNA-bd_sf"/>
</dbReference>
<dbReference type="EMBL" id="QQBB01000001">
    <property type="protein sequence ID" value="RDI62636.1"/>
    <property type="molecule type" value="Genomic_DNA"/>
</dbReference>
<feature type="binding site" evidence="7">
    <location>
        <position position="130"/>
    </location>
    <ligand>
        <name>Zn(2+)</name>
        <dbReference type="ChEBI" id="CHEBI:29105"/>
    </ligand>
</feature>
<evidence type="ECO:0000256" key="7">
    <source>
        <dbReference type="PIRSR" id="PIRSR602481-1"/>
    </source>
</evidence>
<dbReference type="CDD" id="cd07153">
    <property type="entry name" value="Fur_like"/>
    <property type="match status" value="1"/>
</dbReference>
<proteinExistence type="inferred from homology"/>
<name>A0A370HVW1_9HYPH</name>
<organism evidence="10 11">
    <name type="scientific">Microvirga subterranea</name>
    <dbReference type="NCBI Taxonomy" id="186651"/>
    <lineage>
        <taxon>Bacteria</taxon>
        <taxon>Pseudomonadati</taxon>
        <taxon>Pseudomonadota</taxon>
        <taxon>Alphaproteobacteria</taxon>
        <taxon>Hyphomicrobiales</taxon>
        <taxon>Methylobacteriaceae</taxon>
        <taxon>Microvirga</taxon>
    </lineage>
</organism>
<keyword evidence="11" id="KW-1185">Reference proteome</keyword>
<feature type="binding site" evidence="7">
    <location>
        <position position="90"/>
    </location>
    <ligand>
        <name>Zn(2+)</name>
        <dbReference type="ChEBI" id="CHEBI:29105"/>
    </ligand>
</feature>
<feature type="binding site" evidence="7">
    <location>
        <position position="133"/>
    </location>
    <ligand>
        <name>Zn(2+)</name>
        <dbReference type="ChEBI" id="CHEBI:29105"/>
    </ligand>
</feature>
<dbReference type="AlphaFoldDB" id="A0A370HVW1"/>
<gene>
    <name evidence="9" type="primary">fur</name>
    <name evidence="10" type="ORF">DES45_101907</name>
</gene>
<sequence>MASTHHAHALDELNETQKRVYRILTAAQNPLSAYEVLDRMRAKGAVTPPTVYRSLDKLIEKGLAHRLESLNAYVTCRHPHHHDMAAFAICEECGSVKEFMDSQISERLTHWSESNAFLPKKVTVEVRGLCESCAK</sequence>
<dbReference type="OrthoDB" id="9801127at2"/>
<dbReference type="InterPro" id="IPR002481">
    <property type="entry name" value="FUR"/>
</dbReference>
<keyword evidence="6 9" id="KW-0804">Transcription</keyword>
<dbReference type="Gene3D" id="1.10.10.10">
    <property type="entry name" value="Winged helix-like DNA-binding domain superfamily/Winged helix DNA-binding domain"/>
    <property type="match status" value="1"/>
</dbReference>
<evidence type="ECO:0000313" key="11">
    <source>
        <dbReference type="Proteomes" id="UP000254925"/>
    </source>
</evidence>
<evidence type="ECO:0000256" key="5">
    <source>
        <dbReference type="ARBA" id="ARBA00023125"/>
    </source>
</evidence>
<evidence type="ECO:0000256" key="4">
    <source>
        <dbReference type="ARBA" id="ARBA00023015"/>
    </source>
</evidence>
<dbReference type="GO" id="GO:0008270">
    <property type="term" value="F:zinc ion binding"/>
    <property type="evidence" value="ECO:0007669"/>
    <property type="project" value="TreeGrafter"/>
</dbReference>
<evidence type="ECO:0000256" key="6">
    <source>
        <dbReference type="ARBA" id="ARBA00023163"/>
    </source>
</evidence>
<dbReference type="Proteomes" id="UP000254925">
    <property type="component" value="Unassembled WGS sequence"/>
</dbReference>
<comment type="cofactor">
    <cofactor evidence="8">
        <name>Mn(2+)</name>
        <dbReference type="ChEBI" id="CHEBI:29035"/>
    </cofactor>
    <cofactor evidence="8">
        <name>Fe(2+)</name>
        <dbReference type="ChEBI" id="CHEBI:29033"/>
    </cofactor>
    <text evidence="8">Binds 1 Mn(2+) or Fe(2+) ion per subunit.</text>
</comment>
<evidence type="ECO:0000256" key="9">
    <source>
        <dbReference type="RuleBase" id="RU364037"/>
    </source>
</evidence>
<comment type="cofactor">
    <cofactor evidence="7">
        <name>Zn(2+)</name>
        <dbReference type="ChEBI" id="CHEBI:29105"/>
    </cofactor>
    <text evidence="7">Binds 1 zinc ion per subunit.</text>
</comment>
<keyword evidence="5 9" id="KW-0238">DNA-binding</keyword>
<keyword evidence="3 7" id="KW-0862">Zinc</keyword>
<dbReference type="GO" id="GO:0005829">
    <property type="term" value="C:cytosol"/>
    <property type="evidence" value="ECO:0007669"/>
    <property type="project" value="TreeGrafter"/>
</dbReference>
<reference evidence="10 11" key="1">
    <citation type="submission" date="2018-07" db="EMBL/GenBank/DDBJ databases">
        <title>Genomic Encyclopedia of Type Strains, Phase IV (KMG-IV): sequencing the most valuable type-strain genomes for metagenomic binning, comparative biology and taxonomic classification.</title>
        <authorList>
            <person name="Goeker M."/>
        </authorList>
    </citation>
    <scope>NUCLEOTIDE SEQUENCE [LARGE SCALE GENOMIC DNA]</scope>
    <source>
        <strain evidence="10 11">DSM 14364</strain>
    </source>
</reference>
<dbReference type="Gene3D" id="3.30.1490.190">
    <property type="match status" value="1"/>
</dbReference>
<evidence type="ECO:0000256" key="3">
    <source>
        <dbReference type="ARBA" id="ARBA00022833"/>
    </source>
</evidence>
<dbReference type="GO" id="GO:1900376">
    <property type="term" value="P:regulation of secondary metabolite biosynthetic process"/>
    <property type="evidence" value="ECO:0007669"/>
    <property type="project" value="TreeGrafter"/>
</dbReference>
<dbReference type="PANTHER" id="PTHR33202">
    <property type="entry name" value="ZINC UPTAKE REGULATION PROTEIN"/>
    <property type="match status" value="1"/>
</dbReference>
<keyword evidence="4 9" id="KW-0805">Transcription regulation</keyword>
<dbReference type="GO" id="GO:0000976">
    <property type="term" value="F:transcription cis-regulatory region binding"/>
    <property type="evidence" value="ECO:0007669"/>
    <property type="project" value="TreeGrafter"/>
</dbReference>
<keyword evidence="9" id="KW-0963">Cytoplasm</keyword>
<dbReference type="PANTHER" id="PTHR33202:SF6">
    <property type="entry name" value="ZINC UPTAKE REGULATION PROTEIN"/>
    <property type="match status" value="1"/>
</dbReference>
<evidence type="ECO:0000256" key="2">
    <source>
        <dbReference type="ARBA" id="ARBA00022491"/>
    </source>
</evidence>
<evidence type="ECO:0000313" key="10">
    <source>
        <dbReference type="EMBL" id="RDI62636.1"/>
    </source>
</evidence>
<keyword evidence="7 9" id="KW-0479">Metal-binding</keyword>
<dbReference type="GO" id="GO:0045892">
    <property type="term" value="P:negative regulation of DNA-templated transcription"/>
    <property type="evidence" value="ECO:0007669"/>
    <property type="project" value="TreeGrafter"/>
</dbReference>
<keyword evidence="2 9" id="KW-0678">Repressor</keyword>